<reference evidence="2 3" key="1">
    <citation type="journal article" date="2013" name="Genome Announc.">
        <title>Draft Genome Sequence of an Alphaproteobacterium, Caenispirillum salinarum AK4(T), Isolated from a Solar Saltern.</title>
        <authorList>
            <person name="Khatri I."/>
            <person name="Singh A."/>
            <person name="Korpole S."/>
            <person name="Pinnaka A.K."/>
            <person name="Subramanian S."/>
        </authorList>
    </citation>
    <scope>NUCLEOTIDE SEQUENCE [LARGE SCALE GENOMIC DNA]</scope>
    <source>
        <strain evidence="2 3">AK4</strain>
    </source>
</reference>
<comment type="caution">
    <text evidence="2">The sequence shown here is derived from an EMBL/GenBank/DDBJ whole genome shotgun (WGS) entry which is preliminary data.</text>
</comment>
<organism evidence="2 3">
    <name type="scientific">Caenispirillum salinarum AK4</name>
    <dbReference type="NCBI Taxonomy" id="1238182"/>
    <lineage>
        <taxon>Bacteria</taxon>
        <taxon>Pseudomonadati</taxon>
        <taxon>Pseudomonadota</taxon>
        <taxon>Alphaproteobacteria</taxon>
        <taxon>Rhodospirillales</taxon>
        <taxon>Novispirillaceae</taxon>
        <taxon>Caenispirillum</taxon>
    </lineage>
</organism>
<sequence length="347" mass="36062">MKFGDVPVDQAEGCVLAHSMTVAGRKWPKGRVLSPADLFDLRAEGVATVIAARLEPGDVSEDAAAVRIAQAVLGPGVEARGAATGRVNLHATAGGLFRVNAEAVNRINSVSEAVTLATLPDLDLVEPGRMVATVKIIPFAVPEDTLALAEFLTPAEPLSVAPWRGRAVGLVQTRVAGTKESVLEKTAATTAERLAGCDSVLAAERRCAHTVQAVAASLRALKAEDCDMVLMIGASAITDRGDVLPAALEAVGGRVEHFGMPVDPGNLLMLGWWEDAAVLGLPGCARSPKLNGADWVLRRLIADVLVTARDIMGMGVGGLVNDVPERPLPRARAVAVPPPSETEGAGR</sequence>
<dbReference type="AlphaFoldDB" id="K9H0J2"/>
<evidence type="ECO:0000313" key="3">
    <source>
        <dbReference type="Proteomes" id="UP000009881"/>
    </source>
</evidence>
<protein>
    <submittedName>
        <fullName evidence="2">Putative MobA-related protein</fullName>
    </submittedName>
</protein>
<dbReference type="Gene3D" id="3.40.980.10">
    <property type="entry name" value="MoaB/Mog-like domain"/>
    <property type="match status" value="1"/>
</dbReference>
<dbReference type="InterPro" id="IPR001453">
    <property type="entry name" value="MoaB/Mog_dom"/>
</dbReference>
<keyword evidence="3" id="KW-1185">Reference proteome</keyword>
<gene>
    <name evidence="2" type="ORF">C882_3511</name>
</gene>
<evidence type="ECO:0000313" key="2">
    <source>
        <dbReference type="EMBL" id="EKV31760.1"/>
    </source>
</evidence>
<dbReference type="SMART" id="SM00852">
    <property type="entry name" value="MoCF_biosynth"/>
    <property type="match status" value="1"/>
</dbReference>
<dbReference type="EMBL" id="ANHY01000005">
    <property type="protein sequence ID" value="EKV31760.1"/>
    <property type="molecule type" value="Genomic_DNA"/>
</dbReference>
<accession>K9H0J2</accession>
<dbReference type="InterPro" id="IPR036425">
    <property type="entry name" value="MoaB/Mog-like_dom_sf"/>
</dbReference>
<evidence type="ECO:0000259" key="1">
    <source>
        <dbReference type="SMART" id="SM00852"/>
    </source>
</evidence>
<name>K9H0J2_9PROT</name>
<feature type="domain" description="MoaB/Mog" evidence="1">
    <location>
        <begin position="169"/>
        <end position="303"/>
    </location>
</feature>
<dbReference type="CDD" id="cd03522">
    <property type="entry name" value="MoeA_like"/>
    <property type="match status" value="1"/>
</dbReference>
<dbReference type="UniPathway" id="UPA00344"/>
<proteinExistence type="predicted"/>
<dbReference type="STRING" id="1238182.C882_3511"/>
<dbReference type="RefSeq" id="WP_009539629.1">
    <property type="nucleotide sequence ID" value="NZ_ANHY01000005.1"/>
</dbReference>
<dbReference type="eggNOG" id="COG2068">
    <property type="taxonomic scope" value="Bacteria"/>
</dbReference>
<dbReference type="Proteomes" id="UP000009881">
    <property type="component" value="Unassembled WGS sequence"/>
</dbReference>
<dbReference type="SUPFAM" id="SSF53218">
    <property type="entry name" value="Molybdenum cofactor biosynthesis proteins"/>
    <property type="match status" value="1"/>
</dbReference>
<dbReference type="OrthoDB" id="9779263at2"/>